<dbReference type="Pfam" id="PF22794">
    <property type="entry name" value="jr-ZPR1"/>
    <property type="match status" value="2"/>
</dbReference>
<accession>T1KCP3</accession>
<dbReference type="InterPro" id="IPR004457">
    <property type="entry name" value="Znf_ZPR1"/>
</dbReference>
<keyword evidence="2" id="KW-0479">Metal-binding</keyword>
<dbReference type="OrthoDB" id="308464at2759"/>
<name>T1KCP3_TETUR</name>
<keyword evidence="3" id="KW-0863">Zinc-finger</keyword>
<dbReference type="NCBIfam" id="TIGR00310">
    <property type="entry name" value="ZPR1_znf"/>
    <property type="match status" value="2"/>
</dbReference>
<evidence type="ECO:0000256" key="2">
    <source>
        <dbReference type="ARBA" id="ARBA00022723"/>
    </source>
</evidence>
<evidence type="ECO:0000313" key="6">
    <source>
        <dbReference type="EnsemblMetazoa" id="tetur08g08339.1"/>
    </source>
</evidence>
<protein>
    <recommendedName>
        <fullName evidence="5">Zinc finger ZPR1-type domain-containing protein</fullName>
    </recommendedName>
</protein>
<organism evidence="6 7">
    <name type="scientific">Tetranychus urticae</name>
    <name type="common">Two-spotted spider mite</name>
    <dbReference type="NCBI Taxonomy" id="32264"/>
    <lineage>
        <taxon>Eukaryota</taxon>
        <taxon>Metazoa</taxon>
        <taxon>Ecdysozoa</taxon>
        <taxon>Arthropoda</taxon>
        <taxon>Chelicerata</taxon>
        <taxon>Arachnida</taxon>
        <taxon>Acari</taxon>
        <taxon>Acariformes</taxon>
        <taxon>Trombidiformes</taxon>
        <taxon>Prostigmata</taxon>
        <taxon>Eleutherengona</taxon>
        <taxon>Raphignathae</taxon>
        <taxon>Tetranychoidea</taxon>
        <taxon>Tetranychidae</taxon>
        <taxon>Tetranychus</taxon>
    </lineage>
</organism>
<keyword evidence="7" id="KW-1185">Reference proteome</keyword>
<proteinExistence type="inferred from homology"/>
<dbReference type="FunFam" id="2.20.25.420:FF:000001">
    <property type="entry name" value="Zinc finger protein ZPR1"/>
    <property type="match status" value="1"/>
</dbReference>
<feature type="domain" description="Zinc finger ZPR1-type" evidence="5">
    <location>
        <begin position="15"/>
        <end position="170"/>
    </location>
</feature>
<dbReference type="STRING" id="32264.T1KCP3"/>
<dbReference type="InterPro" id="IPR040141">
    <property type="entry name" value="ZPR1"/>
</dbReference>
<dbReference type="eggNOG" id="KOG2703">
    <property type="taxonomic scope" value="Eukaryota"/>
</dbReference>
<dbReference type="FunFam" id="2.20.25.420:FF:000002">
    <property type="entry name" value="Zinc finger protein ZPR1"/>
    <property type="match status" value="1"/>
</dbReference>
<dbReference type="Pfam" id="PF03367">
    <property type="entry name" value="Zn_ribbon_ZPR1"/>
    <property type="match status" value="2"/>
</dbReference>
<evidence type="ECO:0000313" key="7">
    <source>
        <dbReference type="Proteomes" id="UP000015104"/>
    </source>
</evidence>
<dbReference type="InterPro" id="IPR056180">
    <property type="entry name" value="ZPR1_jr_dom"/>
</dbReference>
<sequence>MGTLSERPEVDEIESLCVNCRQNGITKLMVTKIPFFREIIIMSFSCDNCGYCNNELQPASTIQEKGINIRLKVKTPIDMDRQVVKSDYAELSIPELSFQASRQPGLVTTVEGLIDRAIDGLRHTCQVNADQPELVTKLTDFITKLGSLKELNQEFTLVVTDPSGNSFIENPLAPKPDPQMDIIFYTRSIDENKTLGIYSIEEEQPEPSETDLKDEVLQFRTNCYSCGAICFTNMKLTNIPHFKDVILMATNCEACGYKTTEIKSGQGISEKGVKIVLPIEGEEDLKRDVVRSETCSLTIPELDLDIGCTEAGKYTTIEGLIEQVKEGLEKSNPFVTGDSAQAEKKEKMMSLVERLKAPIGLTLILDDPCGNSFVYGATNIEHYERTFEQNEELGLNDMKTDL</sequence>
<dbReference type="EnsemblMetazoa" id="tetur08g08339.1">
    <property type="protein sequence ID" value="tetur08g08339.1"/>
    <property type="gene ID" value="tetur08g08339"/>
</dbReference>
<feature type="domain" description="Zinc finger ZPR1-type" evidence="5">
    <location>
        <begin position="221"/>
        <end position="376"/>
    </location>
</feature>
<dbReference type="KEGG" id="tut:107362680"/>
<dbReference type="Gene3D" id="2.60.120.1040">
    <property type="entry name" value="ZPR1, A/B domain"/>
    <property type="match status" value="2"/>
</dbReference>
<dbReference type="PANTHER" id="PTHR10876:SF0">
    <property type="entry name" value="ZINC FINGER PROTEIN ZPR1"/>
    <property type="match status" value="1"/>
</dbReference>
<evidence type="ECO:0000259" key="5">
    <source>
        <dbReference type="SMART" id="SM00709"/>
    </source>
</evidence>
<dbReference type="GO" id="GO:0005634">
    <property type="term" value="C:nucleus"/>
    <property type="evidence" value="ECO:0007669"/>
    <property type="project" value="TreeGrafter"/>
</dbReference>
<dbReference type="PANTHER" id="PTHR10876">
    <property type="entry name" value="ZINC FINGER PROTEIN ZPR1"/>
    <property type="match status" value="1"/>
</dbReference>
<reference evidence="7" key="1">
    <citation type="submission" date="2011-08" db="EMBL/GenBank/DDBJ databases">
        <authorList>
            <person name="Rombauts S."/>
        </authorList>
    </citation>
    <scope>NUCLEOTIDE SEQUENCE</scope>
    <source>
        <strain evidence="7">London</strain>
    </source>
</reference>
<dbReference type="Gene3D" id="2.20.25.420">
    <property type="entry name" value="ZPR1, zinc finger domain"/>
    <property type="match status" value="2"/>
</dbReference>
<dbReference type="InterPro" id="IPR042451">
    <property type="entry name" value="ZPR1_A/B_dom"/>
</dbReference>
<dbReference type="EMBL" id="CAEY01001939">
    <property type="status" value="NOT_ANNOTATED_CDS"/>
    <property type="molecule type" value="Genomic_DNA"/>
</dbReference>
<evidence type="ECO:0000256" key="1">
    <source>
        <dbReference type="ARBA" id="ARBA00008354"/>
    </source>
</evidence>
<reference evidence="6" key="2">
    <citation type="submission" date="2015-06" db="UniProtKB">
        <authorList>
            <consortium name="EnsemblMetazoa"/>
        </authorList>
    </citation>
    <scope>IDENTIFICATION</scope>
</reference>
<gene>
    <name evidence="6" type="primary">107362680</name>
</gene>
<dbReference type="Proteomes" id="UP000015104">
    <property type="component" value="Unassembled WGS sequence"/>
</dbReference>
<dbReference type="AlphaFoldDB" id="T1KCP3"/>
<evidence type="ECO:0000256" key="4">
    <source>
        <dbReference type="ARBA" id="ARBA00022833"/>
    </source>
</evidence>
<dbReference type="HOGENOM" id="CLU_024138_5_0_1"/>
<keyword evidence="4" id="KW-0862">Zinc</keyword>
<evidence type="ECO:0000256" key="3">
    <source>
        <dbReference type="ARBA" id="ARBA00022771"/>
    </source>
</evidence>
<dbReference type="SMART" id="SM00709">
    <property type="entry name" value="Zpr1"/>
    <property type="match status" value="2"/>
</dbReference>
<dbReference type="OMA" id="FREVVIM"/>
<dbReference type="InterPro" id="IPR042452">
    <property type="entry name" value="ZPR1_Znf1/2"/>
</dbReference>
<comment type="similarity">
    <text evidence="1">Belongs to the ZPR1 family.</text>
</comment>
<dbReference type="GO" id="GO:0008270">
    <property type="term" value="F:zinc ion binding"/>
    <property type="evidence" value="ECO:0007669"/>
    <property type="project" value="UniProtKB-KW"/>
</dbReference>